<reference evidence="1" key="1">
    <citation type="submission" date="2023-08" db="EMBL/GenBank/DDBJ databases">
        <authorList>
            <person name="Alioto T."/>
            <person name="Alioto T."/>
            <person name="Gomez Garrido J."/>
        </authorList>
    </citation>
    <scope>NUCLEOTIDE SEQUENCE</scope>
</reference>
<sequence>MVDTNTINQIASSADRIMEFFYRPTAADSVSASSSRQQPDNKNGDTMLKAIDGLTRQIAQFCRVRRCSRSSSFSSRRRNSFSTNNSPQKIHYMTLPAYFELAKKKAGEIVCRYDEQLHHRTLRKRTRKAWIAGFEIETKQ</sequence>
<name>A0AA36FA29_OCTVU</name>
<evidence type="ECO:0000313" key="2">
    <source>
        <dbReference type="Proteomes" id="UP001162480"/>
    </source>
</evidence>
<protein>
    <submittedName>
        <fullName evidence="1">Uncharacterized protein</fullName>
    </submittedName>
</protein>
<gene>
    <name evidence="1" type="ORF">OCTVUL_1B024842</name>
</gene>
<dbReference type="AlphaFoldDB" id="A0AA36FA29"/>
<proteinExistence type="predicted"/>
<evidence type="ECO:0000313" key="1">
    <source>
        <dbReference type="EMBL" id="CAI9729952.1"/>
    </source>
</evidence>
<dbReference type="EMBL" id="OX597824">
    <property type="protein sequence ID" value="CAI9729952.1"/>
    <property type="molecule type" value="Genomic_DNA"/>
</dbReference>
<keyword evidence="2" id="KW-1185">Reference proteome</keyword>
<dbReference type="Proteomes" id="UP001162480">
    <property type="component" value="Chromosome 11"/>
</dbReference>
<organism evidence="1 2">
    <name type="scientific">Octopus vulgaris</name>
    <name type="common">Common octopus</name>
    <dbReference type="NCBI Taxonomy" id="6645"/>
    <lineage>
        <taxon>Eukaryota</taxon>
        <taxon>Metazoa</taxon>
        <taxon>Spiralia</taxon>
        <taxon>Lophotrochozoa</taxon>
        <taxon>Mollusca</taxon>
        <taxon>Cephalopoda</taxon>
        <taxon>Coleoidea</taxon>
        <taxon>Octopodiformes</taxon>
        <taxon>Octopoda</taxon>
        <taxon>Incirrata</taxon>
        <taxon>Octopodidae</taxon>
        <taxon>Octopus</taxon>
    </lineage>
</organism>
<accession>A0AA36FA29</accession>